<reference evidence="1" key="1">
    <citation type="journal article" date="2020" name="mSystems">
        <title>Genome- and Community-Level Interaction Insights into Carbon Utilization and Element Cycling Functions of Hydrothermarchaeota in Hydrothermal Sediment.</title>
        <authorList>
            <person name="Zhou Z."/>
            <person name="Liu Y."/>
            <person name="Xu W."/>
            <person name="Pan J."/>
            <person name="Luo Z.H."/>
            <person name="Li M."/>
        </authorList>
    </citation>
    <scope>NUCLEOTIDE SEQUENCE [LARGE SCALE GENOMIC DNA]</scope>
    <source>
        <strain evidence="1">SpSt-456</strain>
    </source>
</reference>
<protein>
    <submittedName>
        <fullName evidence="1">Uncharacterized protein</fullName>
    </submittedName>
</protein>
<sequence>MGEVIALDEKRRRLRARRAFHLWERRFGRLFDENTSVQDLPDEVLAVLVQPGDVGTRLVQSLVVKVMTGEDAADLEGLTPPEKIRAIDLTLLMVDQIRFECMRRLGWVEPDPRAQWPIVDLLIRHADGNAQEVQRTPSLLPSHPLYAQYEKTFVGDQAAFVRRLIPRAIEEFVHRRKS</sequence>
<accession>A0A831ZQV8</accession>
<organism evidence="1">
    <name type="scientific">Desulfacinum infernum</name>
    <dbReference type="NCBI Taxonomy" id="35837"/>
    <lineage>
        <taxon>Bacteria</taxon>
        <taxon>Pseudomonadati</taxon>
        <taxon>Thermodesulfobacteriota</taxon>
        <taxon>Syntrophobacteria</taxon>
        <taxon>Syntrophobacterales</taxon>
        <taxon>Syntrophobacteraceae</taxon>
        <taxon>Desulfacinum</taxon>
    </lineage>
</organism>
<proteinExistence type="predicted"/>
<comment type="caution">
    <text evidence="1">The sequence shown here is derived from an EMBL/GenBank/DDBJ whole genome shotgun (WGS) entry which is preliminary data.</text>
</comment>
<dbReference type="EMBL" id="DSTK01000009">
    <property type="protein sequence ID" value="HFK96134.1"/>
    <property type="molecule type" value="Genomic_DNA"/>
</dbReference>
<gene>
    <name evidence="1" type="ORF">ENS06_02275</name>
</gene>
<dbReference type="AlphaFoldDB" id="A0A831ZQV8"/>
<name>A0A831ZQV8_9BACT</name>
<evidence type="ECO:0000313" key="1">
    <source>
        <dbReference type="EMBL" id="HFK96134.1"/>
    </source>
</evidence>